<evidence type="ECO:0000313" key="5">
    <source>
        <dbReference type="RefSeq" id="XP_035693931.1"/>
    </source>
</evidence>
<proteinExistence type="predicted"/>
<dbReference type="InterPro" id="IPR001258">
    <property type="entry name" value="NHL_repeat"/>
</dbReference>
<dbReference type="KEGG" id="bfo:118428073"/>
<feature type="region of interest" description="Disordered" evidence="3">
    <location>
        <begin position="15"/>
        <end position="67"/>
    </location>
</feature>
<sequence length="342" mass="37212">MLLVLTVTIVRHQPGWQTSQPAPKPNKDKPAAPRVTAVNPVPGQEEDKPASVDVPNPVPSASCDGVEDDGTKAGIVKIRTYGLEKTESRPRGVDVSFDNKIFVTDSVKRLVQVYNMRGVHLCQFPTVLPGGAEIKPWDVSLTGDGHMWVVGTDDRHYEHVVQYGRDGRPTARFSIGNTLYINGIAADPSNNRVIVTHSDGYDGQLNVYHPDGSLLVSLGEEQRMSAPLFVAVGNEGTIVASDVRTYNIYAYAETGQFLFKVGGFGSGEGTMYRPKGVCVTKSGDIVVADSDNQRLVVFTSRGEYRRQITTGMSDMQGVAAGPDGQIVVVDRNERTVTIFPRY</sequence>
<evidence type="ECO:0000313" key="4">
    <source>
        <dbReference type="Proteomes" id="UP000001554"/>
    </source>
</evidence>
<evidence type="ECO:0000256" key="3">
    <source>
        <dbReference type="SAM" id="MobiDB-lite"/>
    </source>
</evidence>
<dbReference type="GO" id="GO:0043161">
    <property type="term" value="P:proteasome-mediated ubiquitin-dependent protein catabolic process"/>
    <property type="evidence" value="ECO:0000318"/>
    <property type="project" value="GO_Central"/>
</dbReference>
<dbReference type="RefSeq" id="XP_035693931.1">
    <property type="nucleotide sequence ID" value="XM_035838038.1"/>
</dbReference>
<name>A0A9J7N929_BRAFL</name>
<dbReference type="PANTHER" id="PTHR24104">
    <property type="entry name" value="E3 UBIQUITIN-PROTEIN LIGASE NHLRC1-RELATED"/>
    <property type="match status" value="1"/>
</dbReference>
<dbReference type="PROSITE" id="PS51125">
    <property type="entry name" value="NHL"/>
    <property type="match status" value="1"/>
</dbReference>
<accession>A0A9J7N929</accession>
<keyword evidence="4" id="KW-1185">Reference proteome</keyword>
<evidence type="ECO:0000256" key="2">
    <source>
        <dbReference type="PROSITE-ProRule" id="PRU00504"/>
    </source>
</evidence>
<keyword evidence="1" id="KW-0677">Repeat</keyword>
<dbReference type="SUPFAM" id="SSF63829">
    <property type="entry name" value="Calcium-dependent phosphotriesterase"/>
    <property type="match status" value="1"/>
</dbReference>
<evidence type="ECO:0000256" key="1">
    <source>
        <dbReference type="ARBA" id="ARBA00022737"/>
    </source>
</evidence>
<dbReference type="GO" id="GO:0000209">
    <property type="term" value="P:protein polyubiquitination"/>
    <property type="evidence" value="ECO:0000318"/>
    <property type="project" value="GO_Central"/>
</dbReference>
<dbReference type="Proteomes" id="UP000001554">
    <property type="component" value="Chromosome 12"/>
</dbReference>
<dbReference type="OrthoDB" id="342730at2759"/>
<dbReference type="Gene3D" id="2.120.10.30">
    <property type="entry name" value="TolB, C-terminal domain"/>
    <property type="match status" value="2"/>
</dbReference>
<dbReference type="InterPro" id="IPR050952">
    <property type="entry name" value="TRIM-NHL_E3_ligases"/>
</dbReference>
<organism evidence="4 5">
    <name type="scientific">Branchiostoma floridae</name>
    <name type="common">Florida lancelet</name>
    <name type="synonym">Amphioxus</name>
    <dbReference type="NCBI Taxonomy" id="7739"/>
    <lineage>
        <taxon>Eukaryota</taxon>
        <taxon>Metazoa</taxon>
        <taxon>Chordata</taxon>
        <taxon>Cephalochordata</taxon>
        <taxon>Leptocardii</taxon>
        <taxon>Amphioxiformes</taxon>
        <taxon>Branchiostomatidae</taxon>
        <taxon>Branchiostoma</taxon>
    </lineage>
</organism>
<protein>
    <submittedName>
        <fullName evidence="5">Tripartite motif-containing protein 3-like</fullName>
    </submittedName>
</protein>
<dbReference type="InterPro" id="IPR011042">
    <property type="entry name" value="6-blade_b-propeller_TolB-like"/>
</dbReference>
<reference evidence="5" key="2">
    <citation type="submission" date="2025-08" db="UniProtKB">
        <authorList>
            <consortium name="RefSeq"/>
        </authorList>
    </citation>
    <scope>IDENTIFICATION</scope>
    <source>
        <strain evidence="5">S238N-H82</strain>
        <tissue evidence="5">Testes</tissue>
    </source>
</reference>
<dbReference type="AlphaFoldDB" id="A0A9J7N929"/>
<feature type="repeat" description="NHL" evidence="2">
    <location>
        <begin position="258"/>
        <end position="301"/>
    </location>
</feature>
<reference evidence="4" key="1">
    <citation type="journal article" date="2020" name="Nat. Ecol. Evol.">
        <title>Deeply conserved synteny resolves early events in vertebrate evolution.</title>
        <authorList>
            <person name="Simakov O."/>
            <person name="Marletaz F."/>
            <person name="Yue J.X."/>
            <person name="O'Connell B."/>
            <person name="Jenkins J."/>
            <person name="Brandt A."/>
            <person name="Calef R."/>
            <person name="Tung C.H."/>
            <person name="Huang T.K."/>
            <person name="Schmutz J."/>
            <person name="Satoh N."/>
            <person name="Yu J.K."/>
            <person name="Putnam N.H."/>
            <person name="Green R.E."/>
            <person name="Rokhsar D.S."/>
        </authorList>
    </citation>
    <scope>NUCLEOTIDE SEQUENCE [LARGE SCALE GENOMIC DNA]</scope>
    <source>
        <strain evidence="4">S238N-H82</strain>
    </source>
</reference>
<dbReference type="GeneID" id="118428073"/>
<dbReference type="GO" id="GO:0061630">
    <property type="term" value="F:ubiquitin protein ligase activity"/>
    <property type="evidence" value="ECO:0000318"/>
    <property type="project" value="GO_Central"/>
</dbReference>
<dbReference type="Pfam" id="PF01436">
    <property type="entry name" value="NHL"/>
    <property type="match status" value="1"/>
</dbReference>
<dbReference type="PANTHER" id="PTHR24104:SF50">
    <property type="entry name" value="SMP-30_GLUCONOLACTONASE_LRE-LIKE REGION DOMAIN-CONTAINING PROTEIN"/>
    <property type="match status" value="1"/>
</dbReference>
<gene>
    <name evidence="5" type="primary">LOC118428073</name>
</gene>